<dbReference type="Proteomes" id="UP001153954">
    <property type="component" value="Unassembled WGS sequence"/>
</dbReference>
<feature type="compositionally biased region" description="Acidic residues" evidence="1">
    <location>
        <begin position="207"/>
        <end position="225"/>
    </location>
</feature>
<protein>
    <recommendedName>
        <fullName evidence="5">Seminal fluid protein</fullName>
    </recommendedName>
</protein>
<comment type="caution">
    <text evidence="3">The sequence shown here is derived from an EMBL/GenBank/DDBJ whole genome shotgun (WGS) entry which is preliminary data.</text>
</comment>
<feature type="compositionally biased region" description="Basic and acidic residues" evidence="1">
    <location>
        <begin position="551"/>
        <end position="567"/>
    </location>
</feature>
<feature type="compositionally biased region" description="Basic and acidic residues" evidence="1">
    <location>
        <begin position="293"/>
        <end position="338"/>
    </location>
</feature>
<feature type="compositionally biased region" description="Low complexity" evidence="1">
    <location>
        <begin position="371"/>
        <end position="381"/>
    </location>
</feature>
<keyword evidence="2" id="KW-0732">Signal</keyword>
<feature type="compositionally biased region" description="Polar residues" evidence="1">
    <location>
        <begin position="505"/>
        <end position="528"/>
    </location>
</feature>
<feature type="compositionally biased region" description="Basic residues" evidence="1">
    <location>
        <begin position="467"/>
        <end position="478"/>
    </location>
</feature>
<evidence type="ECO:0000313" key="4">
    <source>
        <dbReference type="Proteomes" id="UP001153954"/>
    </source>
</evidence>
<feature type="compositionally biased region" description="Basic and acidic residues" evidence="1">
    <location>
        <begin position="194"/>
        <end position="206"/>
    </location>
</feature>
<name>A0AAU9TSD3_EUPED</name>
<evidence type="ECO:0000256" key="1">
    <source>
        <dbReference type="SAM" id="MobiDB-lite"/>
    </source>
</evidence>
<evidence type="ECO:0008006" key="5">
    <source>
        <dbReference type="Google" id="ProtNLM"/>
    </source>
</evidence>
<feature type="chain" id="PRO_5043796106" description="Seminal fluid protein" evidence="2">
    <location>
        <begin position="17"/>
        <end position="567"/>
    </location>
</feature>
<feature type="compositionally biased region" description="Basic and acidic residues" evidence="1">
    <location>
        <begin position="226"/>
        <end position="254"/>
    </location>
</feature>
<feature type="compositionally biased region" description="Basic and acidic residues" evidence="1">
    <location>
        <begin position="154"/>
        <end position="175"/>
    </location>
</feature>
<evidence type="ECO:0000256" key="2">
    <source>
        <dbReference type="SAM" id="SignalP"/>
    </source>
</evidence>
<feature type="region of interest" description="Disordered" evidence="1">
    <location>
        <begin position="146"/>
        <end position="393"/>
    </location>
</feature>
<sequence length="567" mass="64520">MAIIWILLLTVSTTDCLSIGVKQNVTKRNDDGNFFPDWVPFKNKHGAELGEFIDVAKSKPKKRLALPMNFVLKAVAESEGDDYYDKGQGGSDNDDYYEKKEWSDQHRPAKDVDPKKPINHTDISDIDGIVDIITKPRDDPILKAIQQQRISSRHNREDKPKRAKEKEVLPNKDSEEILIEVNEKNNTTENPIPKIDDIKQDKKLESSAEDSEEKEEDEEKDDEDEKENKDKIDKENNNVQRQEENKEAPNKSDEKDDSDDEESATDKAKEEAEKSEKQRESEARKAQILSSVDELKERHAEEQRSISEKIKEEELFEAELERELERSGKKRDDEDKYAHPGSRWKKITHDFDEYEDKDASLEDKYKINSFKSTTTTQPPKQTGKKKLSKSLTNGKLSVFRNPNLYTVSDEEEYSTTTTTKPQKIKLRKHEKFSSKYSAQDSAENDNVRISLVPADDSEEGEPTLFFPKKRSSKRRLKVKTTTPIPDTIVGSSEEKTDLTKVVPSGTDSYTETSPSAPDTYSSASNTAAAETGPEDTAPSASDVTDTAPASTEKKEKKKDDDYHREKG</sequence>
<evidence type="ECO:0000313" key="3">
    <source>
        <dbReference type="EMBL" id="CAH2088374.1"/>
    </source>
</evidence>
<dbReference type="AlphaFoldDB" id="A0AAU9TSD3"/>
<dbReference type="EMBL" id="CAKOGL010000007">
    <property type="protein sequence ID" value="CAH2088374.1"/>
    <property type="molecule type" value="Genomic_DNA"/>
</dbReference>
<feature type="compositionally biased region" description="Basic and acidic residues" evidence="1">
    <location>
        <begin position="264"/>
        <end position="285"/>
    </location>
</feature>
<feature type="region of interest" description="Disordered" evidence="1">
    <location>
        <begin position="409"/>
        <end position="567"/>
    </location>
</feature>
<accession>A0AAU9TSD3</accession>
<proteinExistence type="predicted"/>
<organism evidence="3 4">
    <name type="scientific">Euphydryas editha</name>
    <name type="common">Edith's checkerspot</name>
    <dbReference type="NCBI Taxonomy" id="104508"/>
    <lineage>
        <taxon>Eukaryota</taxon>
        <taxon>Metazoa</taxon>
        <taxon>Ecdysozoa</taxon>
        <taxon>Arthropoda</taxon>
        <taxon>Hexapoda</taxon>
        <taxon>Insecta</taxon>
        <taxon>Pterygota</taxon>
        <taxon>Neoptera</taxon>
        <taxon>Endopterygota</taxon>
        <taxon>Lepidoptera</taxon>
        <taxon>Glossata</taxon>
        <taxon>Ditrysia</taxon>
        <taxon>Papilionoidea</taxon>
        <taxon>Nymphalidae</taxon>
        <taxon>Nymphalinae</taxon>
        <taxon>Euphydryas</taxon>
    </lineage>
</organism>
<gene>
    <name evidence="3" type="ORF">EEDITHA_LOCUS4541</name>
</gene>
<feature type="compositionally biased region" description="Basic and acidic residues" evidence="1">
    <location>
        <begin position="347"/>
        <end position="366"/>
    </location>
</feature>
<keyword evidence="4" id="KW-1185">Reference proteome</keyword>
<feature type="compositionally biased region" description="Basic and acidic residues" evidence="1">
    <location>
        <begin position="96"/>
        <end position="116"/>
    </location>
</feature>
<feature type="signal peptide" evidence="2">
    <location>
        <begin position="1"/>
        <end position="16"/>
    </location>
</feature>
<feature type="compositionally biased region" description="Polar residues" evidence="1">
    <location>
        <begin position="538"/>
        <end position="549"/>
    </location>
</feature>
<feature type="region of interest" description="Disordered" evidence="1">
    <location>
        <begin position="82"/>
        <end position="122"/>
    </location>
</feature>
<reference evidence="3" key="1">
    <citation type="submission" date="2022-03" db="EMBL/GenBank/DDBJ databases">
        <authorList>
            <person name="Tunstrom K."/>
        </authorList>
    </citation>
    <scope>NUCLEOTIDE SEQUENCE</scope>
</reference>